<evidence type="ECO:0000313" key="1">
    <source>
        <dbReference type="EMBL" id="MPM90111.1"/>
    </source>
</evidence>
<protein>
    <submittedName>
        <fullName evidence="1">Uncharacterized protein</fullName>
    </submittedName>
</protein>
<dbReference type="EMBL" id="VSSQ01037428">
    <property type="protein sequence ID" value="MPM90111.1"/>
    <property type="molecule type" value="Genomic_DNA"/>
</dbReference>
<proteinExistence type="predicted"/>
<sequence length="40" mass="4461">MFATHHGFVAGFVDTRYNVIYVKAPSITEAEAPVEVAFFQ</sequence>
<comment type="caution">
    <text evidence="1">The sequence shown here is derived from an EMBL/GenBank/DDBJ whole genome shotgun (WGS) entry which is preliminary data.</text>
</comment>
<dbReference type="AlphaFoldDB" id="A0A645DLJ4"/>
<name>A0A645DLJ4_9ZZZZ</name>
<organism evidence="1">
    <name type="scientific">bioreactor metagenome</name>
    <dbReference type="NCBI Taxonomy" id="1076179"/>
    <lineage>
        <taxon>unclassified sequences</taxon>
        <taxon>metagenomes</taxon>
        <taxon>ecological metagenomes</taxon>
    </lineage>
</organism>
<gene>
    <name evidence="1" type="ORF">SDC9_137228</name>
</gene>
<accession>A0A645DLJ4</accession>
<reference evidence="1" key="1">
    <citation type="submission" date="2019-08" db="EMBL/GenBank/DDBJ databases">
        <authorList>
            <person name="Kucharzyk K."/>
            <person name="Murdoch R.W."/>
            <person name="Higgins S."/>
            <person name="Loffler F."/>
        </authorList>
    </citation>
    <scope>NUCLEOTIDE SEQUENCE</scope>
</reference>